<name>A0A6I6JXT2_9BACT</name>
<dbReference type="InterPro" id="IPR036397">
    <property type="entry name" value="RNaseH_sf"/>
</dbReference>
<evidence type="ECO:0000313" key="2">
    <source>
        <dbReference type="EMBL" id="QGY42514.1"/>
    </source>
</evidence>
<dbReference type="RefSeq" id="WP_158862726.1">
    <property type="nucleotide sequence ID" value="NZ_CP046401.1"/>
</dbReference>
<dbReference type="PROSITE" id="PS50879">
    <property type="entry name" value="RNASE_H_1"/>
    <property type="match status" value="1"/>
</dbReference>
<dbReference type="AlphaFoldDB" id="A0A6I6JXT2"/>
<keyword evidence="3" id="KW-1185">Reference proteome</keyword>
<proteinExistence type="predicted"/>
<evidence type="ECO:0000313" key="3">
    <source>
        <dbReference type="Proteomes" id="UP000428260"/>
    </source>
</evidence>
<protein>
    <submittedName>
        <fullName evidence="2">Ribonuclease H</fullName>
    </submittedName>
</protein>
<gene>
    <name evidence="2" type="ORF">GM418_02245</name>
</gene>
<dbReference type="GO" id="GO:0003676">
    <property type="term" value="F:nucleic acid binding"/>
    <property type="evidence" value="ECO:0007669"/>
    <property type="project" value="InterPro"/>
</dbReference>
<dbReference type="EMBL" id="CP046401">
    <property type="protein sequence ID" value="QGY42514.1"/>
    <property type="molecule type" value="Genomic_DNA"/>
</dbReference>
<dbReference type="SUPFAM" id="SSF53098">
    <property type="entry name" value="Ribonuclease H-like"/>
    <property type="match status" value="1"/>
</dbReference>
<evidence type="ECO:0000259" key="1">
    <source>
        <dbReference type="PROSITE" id="PS50879"/>
    </source>
</evidence>
<dbReference type="InterPro" id="IPR012337">
    <property type="entry name" value="RNaseH-like_sf"/>
</dbReference>
<dbReference type="GO" id="GO:0004523">
    <property type="term" value="F:RNA-DNA hybrid ribonuclease activity"/>
    <property type="evidence" value="ECO:0007669"/>
    <property type="project" value="InterPro"/>
</dbReference>
<feature type="domain" description="RNase H type-1" evidence="1">
    <location>
        <begin position="1"/>
        <end position="148"/>
    </location>
</feature>
<dbReference type="Proteomes" id="UP000428260">
    <property type="component" value="Chromosome"/>
</dbReference>
<accession>A0A6I6JXT2</accession>
<dbReference type="InterPro" id="IPR002156">
    <property type="entry name" value="RNaseH_domain"/>
</dbReference>
<sequence length="160" mass="18621">MAKLLLFTDGSVHIQSGIGYGAFLFVPEEEQSIEKLKRKVQVKRFEETSSTKLELQIFLFALNTIKENVDELLVYSDSQNLAELVERRQRLEKNDFHSKTGKILKNAVLYRAFFAAADRFKIQFIKVKGHKPSREKNTIDRIFTLVDRTSRKALREEIKV</sequence>
<dbReference type="KEGG" id="mcos:GM418_02245"/>
<dbReference type="Gene3D" id="3.30.420.10">
    <property type="entry name" value="Ribonuclease H-like superfamily/Ribonuclease H"/>
    <property type="match status" value="1"/>
</dbReference>
<reference evidence="2 3" key="1">
    <citation type="submission" date="2019-11" db="EMBL/GenBank/DDBJ databases">
        <authorList>
            <person name="Zheng R.K."/>
            <person name="Sun C.M."/>
        </authorList>
    </citation>
    <scope>NUCLEOTIDE SEQUENCE [LARGE SCALE GENOMIC DNA]</scope>
    <source>
        <strain evidence="2 3">WC007</strain>
    </source>
</reference>
<dbReference type="Pfam" id="PF00075">
    <property type="entry name" value="RNase_H"/>
    <property type="match status" value="1"/>
</dbReference>
<organism evidence="2 3">
    <name type="scientific">Maribellus comscasis</name>
    <dbReference type="NCBI Taxonomy" id="2681766"/>
    <lineage>
        <taxon>Bacteria</taxon>
        <taxon>Pseudomonadati</taxon>
        <taxon>Bacteroidota</taxon>
        <taxon>Bacteroidia</taxon>
        <taxon>Marinilabiliales</taxon>
        <taxon>Prolixibacteraceae</taxon>
        <taxon>Maribellus</taxon>
    </lineage>
</organism>